<gene>
    <name evidence="13" type="ordered locus">Clole_2716</name>
</gene>
<dbReference type="FunFam" id="2.40.30.20:FF:000004">
    <property type="entry name" value="Riboflavin synthase, alpha subunit"/>
    <property type="match status" value="1"/>
</dbReference>
<comment type="function">
    <text evidence="2">Catalyzes the dismutation of two molecules of 6,7-dimethyl-8-ribityllumazine, resulting in the formation of riboflavin and 5-amino-6-(D-ribitylamino)uracil.</text>
</comment>
<keyword evidence="9" id="KW-0677">Repeat</keyword>
<keyword evidence="14" id="KW-1185">Reference proteome</keyword>
<evidence type="ECO:0000256" key="2">
    <source>
        <dbReference type="ARBA" id="ARBA00002803"/>
    </source>
</evidence>
<keyword evidence="8 13" id="KW-0808">Transferase</keyword>
<accession>F2JJC3</accession>
<evidence type="ECO:0000256" key="11">
    <source>
        <dbReference type="PROSITE-ProRule" id="PRU00524"/>
    </source>
</evidence>
<comment type="subunit">
    <text evidence="4">Homotrimer.</text>
</comment>
<dbReference type="EC" id="2.5.1.9" evidence="5 10"/>
<evidence type="ECO:0000256" key="10">
    <source>
        <dbReference type="NCBIfam" id="TIGR00187"/>
    </source>
</evidence>
<dbReference type="RefSeq" id="WP_013657709.1">
    <property type="nucleotide sequence ID" value="NC_015275.1"/>
</dbReference>
<evidence type="ECO:0000256" key="1">
    <source>
        <dbReference type="ARBA" id="ARBA00000968"/>
    </source>
</evidence>
<evidence type="ECO:0000256" key="6">
    <source>
        <dbReference type="ARBA" id="ARBA00013950"/>
    </source>
</evidence>
<dbReference type="Proteomes" id="UP000008467">
    <property type="component" value="Chromosome"/>
</dbReference>
<comment type="pathway">
    <text evidence="3">Cofactor biosynthesis; riboflavin biosynthesis; riboflavin from 2-hydroxy-3-oxobutyl phosphate and 5-amino-6-(D-ribitylamino)uracil: step 2/2.</text>
</comment>
<evidence type="ECO:0000256" key="5">
    <source>
        <dbReference type="ARBA" id="ARBA00012827"/>
    </source>
</evidence>
<dbReference type="STRING" id="642492.Clole_2716"/>
<dbReference type="Gene3D" id="2.40.30.20">
    <property type="match status" value="2"/>
</dbReference>
<name>F2JJC3_CELLD</name>
<dbReference type="InterPro" id="IPR026017">
    <property type="entry name" value="Lumazine-bd_dom"/>
</dbReference>
<dbReference type="InterPro" id="IPR001783">
    <property type="entry name" value="Lumazine-bd"/>
</dbReference>
<dbReference type="CDD" id="cd00402">
    <property type="entry name" value="Riboflavin_synthase_like"/>
    <property type="match status" value="1"/>
</dbReference>
<evidence type="ECO:0000256" key="3">
    <source>
        <dbReference type="ARBA" id="ARBA00004887"/>
    </source>
</evidence>
<evidence type="ECO:0000313" key="14">
    <source>
        <dbReference type="Proteomes" id="UP000008467"/>
    </source>
</evidence>
<feature type="repeat" description="Lumazine-binding" evidence="11">
    <location>
        <begin position="1"/>
        <end position="96"/>
    </location>
</feature>
<dbReference type="PIRSF" id="PIRSF000498">
    <property type="entry name" value="Riboflavin_syn_A"/>
    <property type="match status" value="1"/>
</dbReference>
<evidence type="ECO:0000259" key="12">
    <source>
        <dbReference type="PROSITE" id="PS51177"/>
    </source>
</evidence>
<dbReference type="GO" id="GO:0009231">
    <property type="term" value="P:riboflavin biosynthetic process"/>
    <property type="evidence" value="ECO:0007669"/>
    <property type="project" value="UniProtKB-KW"/>
</dbReference>
<dbReference type="AlphaFoldDB" id="F2JJC3"/>
<dbReference type="PANTHER" id="PTHR21098">
    <property type="entry name" value="RIBOFLAVIN SYNTHASE ALPHA CHAIN"/>
    <property type="match status" value="1"/>
</dbReference>
<dbReference type="Pfam" id="PF00677">
    <property type="entry name" value="Lum_binding"/>
    <property type="match status" value="2"/>
</dbReference>
<evidence type="ECO:0000313" key="13">
    <source>
        <dbReference type="EMBL" id="ADZ84416.1"/>
    </source>
</evidence>
<dbReference type="PANTHER" id="PTHR21098:SF12">
    <property type="entry name" value="RIBOFLAVIN SYNTHASE"/>
    <property type="match status" value="1"/>
</dbReference>
<proteinExistence type="predicted"/>
<feature type="repeat" description="Lumazine-binding" evidence="11">
    <location>
        <begin position="97"/>
        <end position="193"/>
    </location>
</feature>
<protein>
    <recommendedName>
        <fullName evidence="6 10">Riboflavin synthase</fullName>
        <ecNumber evidence="5 10">2.5.1.9</ecNumber>
    </recommendedName>
</protein>
<dbReference type="eggNOG" id="COG0307">
    <property type="taxonomic scope" value="Bacteria"/>
</dbReference>
<dbReference type="NCBIfam" id="NF006767">
    <property type="entry name" value="PRK09289.1"/>
    <property type="match status" value="1"/>
</dbReference>
<keyword evidence="7" id="KW-0686">Riboflavin biosynthesis</keyword>
<dbReference type="InterPro" id="IPR017938">
    <property type="entry name" value="Riboflavin_synthase-like_b-brl"/>
</dbReference>
<organism evidence="13 14">
    <name type="scientific">Cellulosilyticum lentocellum (strain ATCC 49066 / DSM 5427 / NCIMB 11756 / RHM5)</name>
    <name type="common">Clostridium lentocellum</name>
    <dbReference type="NCBI Taxonomy" id="642492"/>
    <lineage>
        <taxon>Bacteria</taxon>
        <taxon>Bacillati</taxon>
        <taxon>Bacillota</taxon>
        <taxon>Clostridia</taxon>
        <taxon>Lachnospirales</taxon>
        <taxon>Cellulosilyticaceae</taxon>
        <taxon>Cellulosilyticum</taxon>
    </lineage>
</organism>
<feature type="domain" description="Lumazine-binding" evidence="12">
    <location>
        <begin position="1"/>
        <end position="96"/>
    </location>
</feature>
<dbReference type="HOGENOM" id="CLU_034388_2_0_9"/>
<dbReference type="GO" id="GO:0004746">
    <property type="term" value="F:riboflavin synthase activity"/>
    <property type="evidence" value="ECO:0007669"/>
    <property type="project" value="UniProtKB-UniRule"/>
</dbReference>
<evidence type="ECO:0000256" key="7">
    <source>
        <dbReference type="ARBA" id="ARBA00022619"/>
    </source>
</evidence>
<evidence type="ECO:0000256" key="8">
    <source>
        <dbReference type="ARBA" id="ARBA00022679"/>
    </source>
</evidence>
<feature type="domain" description="Lumazine-binding" evidence="12">
    <location>
        <begin position="97"/>
        <end position="193"/>
    </location>
</feature>
<dbReference type="NCBIfam" id="NF009566">
    <property type="entry name" value="PRK13020.1"/>
    <property type="match status" value="1"/>
</dbReference>
<dbReference type="FunFam" id="2.40.30.20:FF:000003">
    <property type="entry name" value="Riboflavin synthase, alpha subunit"/>
    <property type="match status" value="1"/>
</dbReference>
<dbReference type="KEGG" id="cle:Clole_2716"/>
<dbReference type="SUPFAM" id="SSF63380">
    <property type="entry name" value="Riboflavin synthase domain-like"/>
    <property type="match status" value="2"/>
</dbReference>
<reference evidence="13 14" key="1">
    <citation type="journal article" date="2011" name="J. Bacteriol.">
        <title>Complete genome sequence of the cellulose-degrading bacterium Cellulosilyticum lentocellum.</title>
        <authorList>
            <consortium name="US DOE Joint Genome Institute"/>
            <person name="Miller D.A."/>
            <person name="Suen G."/>
            <person name="Bruce D."/>
            <person name="Copeland A."/>
            <person name="Cheng J.F."/>
            <person name="Detter C."/>
            <person name="Goodwin L.A."/>
            <person name="Han C.S."/>
            <person name="Hauser L.J."/>
            <person name="Land M.L."/>
            <person name="Lapidus A."/>
            <person name="Lucas S."/>
            <person name="Meincke L."/>
            <person name="Pitluck S."/>
            <person name="Tapia R."/>
            <person name="Teshima H."/>
            <person name="Woyke T."/>
            <person name="Fox B.G."/>
            <person name="Angert E.R."/>
            <person name="Currie C.R."/>
        </authorList>
    </citation>
    <scope>NUCLEOTIDE SEQUENCE [LARGE SCALE GENOMIC DNA]</scope>
    <source>
        <strain evidence="14">ATCC 49066 / DSM 5427 / NCIMB 11756 / RHM5</strain>
    </source>
</reference>
<dbReference type="NCBIfam" id="TIGR00187">
    <property type="entry name" value="ribE"/>
    <property type="match status" value="1"/>
</dbReference>
<comment type="catalytic activity">
    <reaction evidence="1">
        <text>2 6,7-dimethyl-8-(1-D-ribityl)lumazine + H(+) = 5-amino-6-(D-ribitylamino)uracil + riboflavin</text>
        <dbReference type="Rhea" id="RHEA:20772"/>
        <dbReference type="ChEBI" id="CHEBI:15378"/>
        <dbReference type="ChEBI" id="CHEBI:15934"/>
        <dbReference type="ChEBI" id="CHEBI:57986"/>
        <dbReference type="ChEBI" id="CHEBI:58201"/>
        <dbReference type="EC" id="2.5.1.9"/>
    </reaction>
</comment>
<dbReference type="PROSITE" id="PS51177">
    <property type="entry name" value="LUMAZINE_BIND"/>
    <property type="match status" value="2"/>
</dbReference>
<dbReference type="EMBL" id="CP002582">
    <property type="protein sequence ID" value="ADZ84416.1"/>
    <property type="molecule type" value="Genomic_DNA"/>
</dbReference>
<evidence type="ECO:0000256" key="9">
    <source>
        <dbReference type="ARBA" id="ARBA00022737"/>
    </source>
</evidence>
<sequence>MFTGIVEEIGYVEHIQNGEKFSRIKINAVKVLEQSQIGESIATNGVCLTITNMTSGSFEADIMAETLRKSNLGSLRIGAAVNLERAMHLSSRLGGHLVSGHIDGIGEMMSITKEAAATWITIKAPAEILRYVVLKGSIAIDGISLTVADVTKEYFKVSVIPHTKNKTTLLMKGVTDQVNLEVDIIGKYVERLLGLTHEVHKENKIDEDFLKNHGFM</sequence>
<dbReference type="InterPro" id="IPR023366">
    <property type="entry name" value="ATP_synth_asu-like_sf"/>
</dbReference>
<evidence type="ECO:0000256" key="4">
    <source>
        <dbReference type="ARBA" id="ARBA00011233"/>
    </source>
</evidence>